<evidence type="ECO:0000313" key="1">
    <source>
        <dbReference type="EMBL" id="KAK3800951.1"/>
    </source>
</evidence>
<accession>A0AAE1B8Q4</accession>
<proteinExistence type="predicted"/>
<dbReference type="Proteomes" id="UP001283361">
    <property type="component" value="Unassembled WGS sequence"/>
</dbReference>
<comment type="caution">
    <text evidence="1">The sequence shown here is derived from an EMBL/GenBank/DDBJ whole genome shotgun (WGS) entry which is preliminary data.</text>
</comment>
<protein>
    <submittedName>
        <fullName evidence="1">Uncharacterized protein</fullName>
    </submittedName>
</protein>
<evidence type="ECO:0000313" key="2">
    <source>
        <dbReference type="Proteomes" id="UP001283361"/>
    </source>
</evidence>
<keyword evidence="2" id="KW-1185">Reference proteome</keyword>
<dbReference type="EMBL" id="JAWDGP010000385">
    <property type="protein sequence ID" value="KAK3800951.1"/>
    <property type="molecule type" value="Genomic_DNA"/>
</dbReference>
<reference evidence="1" key="1">
    <citation type="journal article" date="2023" name="G3 (Bethesda)">
        <title>A reference genome for the long-term kleptoplast-retaining sea slug Elysia crispata morphotype clarki.</title>
        <authorList>
            <person name="Eastman K.E."/>
            <person name="Pendleton A.L."/>
            <person name="Shaikh M.A."/>
            <person name="Suttiyut T."/>
            <person name="Ogas R."/>
            <person name="Tomko P."/>
            <person name="Gavelis G."/>
            <person name="Widhalm J.R."/>
            <person name="Wisecaver J.H."/>
        </authorList>
    </citation>
    <scope>NUCLEOTIDE SEQUENCE</scope>
    <source>
        <strain evidence="1">ECLA1</strain>
    </source>
</reference>
<gene>
    <name evidence="1" type="ORF">RRG08_003294</name>
</gene>
<organism evidence="1 2">
    <name type="scientific">Elysia crispata</name>
    <name type="common">lettuce slug</name>
    <dbReference type="NCBI Taxonomy" id="231223"/>
    <lineage>
        <taxon>Eukaryota</taxon>
        <taxon>Metazoa</taxon>
        <taxon>Spiralia</taxon>
        <taxon>Lophotrochozoa</taxon>
        <taxon>Mollusca</taxon>
        <taxon>Gastropoda</taxon>
        <taxon>Heterobranchia</taxon>
        <taxon>Euthyneura</taxon>
        <taxon>Panpulmonata</taxon>
        <taxon>Sacoglossa</taxon>
        <taxon>Placobranchoidea</taxon>
        <taxon>Plakobranchidae</taxon>
        <taxon>Elysia</taxon>
    </lineage>
</organism>
<dbReference type="AlphaFoldDB" id="A0AAE1B8Q4"/>
<sequence length="149" mass="16896">MVNLVLVLKPQSGRRERACFVEPPPHLSSHRRAMVNSALLIVSLQGRTVVRSSLLRSLLPCRSVARRSTLQPLEEAFCHVYDENNVSLSSRMFGWLHHWHFSEYLGADPSVMRNIICSDGCGYKNKCSSVANIFLQPFVERDITVKLTI</sequence>
<name>A0AAE1B8Q4_9GAST</name>